<keyword evidence="9" id="KW-1185">Reference proteome</keyword>
<dbReference type="GO" id="GO:0005789">
    <property type="term" value="C:endoplasmic reticulum membrane"/>
    <property type="evidence" value="ECO:0007669"/>
    <property type="project" value="InterPro"/>
</dbReference>
<dbReference type="CTD" id="34872"/>
<dbReference type="PANTHER" id="PTHR31158:SF10">
    <property type="entry name" value="LD27791P"/>
    <property type="match status" value="1"/>
</dbReference>
<dbReference type="GO" id="GO:0015031">
    <property type="term" value="P:protein transport"/>
    <property type="evidence" value="ECO:0007669"/>
    <property type="project" value="InterPro"/>
</dbReference>
<organism evidence="10">
    <name type="scientific">Thrips palmi</name>
    <name type="common">Melon thrips</name>
    <dbReference type="NCBI Taxonomy" id="161013"/>
    <lineage>
        <taxon>Eukaryota</taxon>
        <taxon>Metazoa</taxon>
        <taxon>Ecdysozoa</taxon>
        <taxon>Arthropoda</taxon>
        <taxon>Hexapoda</taxon>
        <taxon>Insecta</taxon>
        <taxon>Pterygota</taxon>
        <taxon>Neoptera</taxon>
        <taxon>Paraneoptera</taxon>
        <taxon>Thysanoptera</taxon>
        <taxon>Terebrantia</taxon>
        <taxon>Thripoidea</taxon>
        <taxon>Thripidae</taxon>
        <taxon>Thrips</taxon>
    </lineage>
</organism>
<evidence type="ECO:0000256" key="6">
    <source>
        <dbReference type="ARBA" id="ARBA00023180"/>
    </source>
</evidence>
<accession>A0A6P8Y898</accession>
<feature type="region of interest" description="Disordered" evidence="7">
    <location>
        <begin position="363"/>
        <end position="498"/>
    </location>
</feature>
<evidence type="ECO:0000256" key="8">
    <source>
        <dbReference type="SAM" id="Phobius"/>
    </source>
</evidence>
<sequence length="498" mass="56542">MECSCPCRGGMKGWFDLSRVDGGPTLYSHANRTPVTGDVTAATLYLAAGTLFIAFLVIFPGVRKERFTTFSSVTFSLFVGTVILVTCHGSSWHVAKNQVTATYRAFSKERLRAEVGAYIGLNHVNITLRALPEANRTEPQDIDFNERFWWGGPGDMRQGYRDGLVRGLPFPLLTVAESLSLGQEGFSWGGQYRRAGYYCGILLWTSFAAWMLSNLLLIVVPRYGAYCLAATGSLMLFADLVYWSLIPRTQLMVRFEGASLPFHLGWCFWLVMVAGALCLLLGFLIAAFDVLFPHRFSTVLEVDYDTPYDRHIIIEESRGKPSLERPSALGSRILRRLSRRDKDKQQEEQRQLQLQLGLRQGLDNDAFELDPPKSPWRYPFQRQPRLQPPRVAAFRRTDSQDSASSTASSVRVSFSNLPPPQRQSSLLRQHQEQLLLQQQQQQQQQQTLPSQQQPQQPQGTQPRRPSDQEQQEVKIPHHPALRRSTAGLEDKHREVSMW</sequence>
<keyword evidence="3 8" id="KW-0812">Transmembrane</keyword>
<keyword evidence="4 8" id="KW-1133">Transmembrane helix</keyword>
<name>A0A6P8Y898_THRPL</name>
<feature type="compositionally biased region" description="Low complexity" evidence="7">
    <location>
        <begin position="381"/>
        <end position="390"/>
    </location>
</feature>
<comment type="subcellular location">
    <subcellularLocation>
        <location evidence="1">Membrane</location>
        <topology evidence="1">Multi-pass membrane protein</topology>
    </subcellularLocation>
</comment>
<evidence type="ECO:0000256" key="1">
    <source>
        <dbReference type="ARBA" id="ARBA00004141"/>
    </source>
</evidence>
<evidence type="ECO:0000256" key="5">
    <source>
        <dbReference type="ARBA" id="ARBA00023136"/>
    </source>
</evidence>
<evidence type="ECO:0000313" key="10">
    <source>
        <dbReference type="RefSeq" id="XP_034235858.1"/>
    </source>
</evidence>
<protein>
    <submittedName>
        <fullName evidence="10">Dual oxidase maturation factor 1 isoform X1</fullName>
    </submittedName>
</protein>
<gene>
    <name evidence="10" type="primary">LOC117642092</name>
</gene>
<feature type="transmembrane region" description="Helical" evidence="8">
    <location>
        <begin position="42"/>
        <end position="62"/>
    </location>
</feature>
<feature type="transmembrane region" description="Helical" evidence="8">
    <location>
        <begin position="266"/>
        <end position="288"/>
    </location>
</feature>
<evidence type="ECO:0000256" key="4">
    <source>
        <dbReference type="ARBA" id="ARBA00022989"/>
    </source>
</evidence>
<feature type="compositionally biased region" description="Basic and acidic residues" evidence="7">
    <location>
        <begin position="464"/>
        <end position="475"/>
    </location>
</feature>
<dbReference type="InParanoid" id="A0A6P8Y898"/>
<dbReference type="Proteomes" id="UP000515158">
    <property type="component" value="Unplaced"/>
</dbReference>
<dbReference type="Pfam" id="PF10204">
    <property type="entry name" value="DuoxA"/>
    <property type="match status" value="1"/>
</dbReference>
<dbReference type="KEGG" id="tpal:117642092"/>
<feature type="transmembrane region" description="Helical" evidence="8">
    <location>
        <begin position="195"/>
        <end position="217"/>
    </location>
</feature>
<dbReference type="RefSeq" id="XP_034235858.1">
    <property type="nucleotide sequence ID" value="XM_034379967.1"/>
</dbReference>
<evidence type="ECO:0000313" key="9">
    <source>
        <dbReference type="Proteomes" id="UP000515158"/>
    </source>
</evidence>
<dbReference type="FunCoup" id="A0A6P8Y898">
    <property type="interactions" value="42"/>
</dbReference>
<evidence type="ECO:0000256" key="2">
    <source>
        <dbReference type="ARBA" id="ARBA00009816"/>
    </source>
</evidence>
<evidence type="ECO:0000256" key="3">
    <source>
        <dbReference type="ARBA" id="ARBA00022692"/>
    </source>
</evidence>
<dbReference type="AlphaFoldDB" id="A0A6P8Y898"/>
<evidence type="ECO:0000256" key="7">
    <source>
        <dbReference type="SAM" id="MobiDB-lite"/>
    </source>
</evidence>
<feature type="transmembrane region" description="Helical" evidence="8">
    <location>
        <begin position="223"/>
        <end position="245"/>
    </location>
</feature>
<feature type="compositionally biased region" description="Basic and acidic residues" evidence="7">
    <location>
        <begin position="488"/>
        <end position="498"/>
    </location>
</feature>
<dbReference type="InterPro" id="IPR018469">
    <property type="entry name" value="Dual_oxidase_maturation_fac"/>
</dbReference>
<proteinExistence type="inferred from homology"/>
<dbReference type="PANTHER" id="PTHR31158">
    <property type="entry name" value="DUAL OXIDASE 2"/>
    <property type="match status" value="1"/>
</dbReference>
<feature type="compositionally biased region" description="Low complexity" evidence="7">
    <location>
        <begin position="400"/>
        <end position="415"/>
    </location>
</feature>
<feature type="compositionally biased region" description="Low complexity" evidence="7">
    <location>
        <begin position="422"/>
        <end position="463"/>
    </location>
</feature>
<dbReference type="OrthoDB" id="10042652at2759"/>
<reference evidence="10" key="1">
    <citation type="submission" date="2025-08" db="UniProtKB">
        <authorList>
            <consortium name="RefSeq"/>
        </authorList>
    </citation>
    <scope>IDENTIFICATION</scope>
    <source>
        <tissue evidence="10">Total insect</tissue>
    </source>
</reference>
<keyword evidence="5 8" id="KW-0472">Membrane</keyword>
<comment type="similarity">
    <text evidence="2">Belongs to the DUOXA family.</text>
</comment>
<dbReference type="GeneID" id="117642092"/>
<keyword evidence="6" id="KW-0325">Glycoprotein</keyword>